<proteinExistence type="predicted"/>
<comment type="caution">
    <text evidence="2">The sequence shown here is derived from an EMBL/GenBank/DDBJ whole genome shotgun (WGS) entry which is preliminary data.</text>
</comment>
<keyword evidence="3" id="KW-1185">Reference proteome</keyword>
<dbReference type="SUPFAM" id="SSF88946">
    <property type="entry name" value="Sigma2 domain of RNA polymerase sigma factors"/>
    <property type="match status" value="1"/>
</dbReference>
<evidence type="ECO:0000313" key="2">
    <source>
        <dbReference type="EMBL" id="KRV46882.1"/>
    </source>
</evidence>
<evidence type="ECO:0000313" key="3">
    <source>
        <dbReference type="Proteomes" id="UP000050867"/>
    </source>
</evidence>
<dbReference type="RefSeq" id="WP_058032951.1">
    <property type="nucleotide sequence ID" value="NZ_LLZU01000038.1"/>
</dbReference>
<reference evidence="2 3" key="1">
    <citation type="submission" date="2015-10" db="EMBL/GenBank/DDBJ databases">
        <title>Draft genome sequence of pyrrolomycin-producing Streptomyces vitaminophilus.</title>
        <authorList>
            <person name="Graham D.E."/>
            <person name="Mahan K.M."/>
            <person name="Klingeman D.M."/>
            <person name="Hettich R.L."/>
            <person name="Parry R.J."/>
        </authorList>
    </citation>
    <scope>NUCLEOTIDE SEQUENCE [LARGE SCALE GENOMIC DNA]</scope>
    <source>
        <strain evidence="2 3">ATCC 31673</strain>
    </source>
</reference>
<dbReference type="Proteomes" id="UP000050867">
    <property type="component" value="Unassembled WGS sequence"/>
</dbReference>
<feature type="compositionally biased region" description="Low complexity" evidence="1">
    <location>
        <begin position="252"/>
        <end position="277"/>
    </location>
</feature>
<dbReference type="Gene3D" id="1.10.1740.10">
    <property type="match status" value="1"/>
</dbReference>
<accession>A0A0T6LLZ2</accession>
<sequence length="318" mass="33159">MNQADPIARAFDDLYARTVEPLTRQLLLLTGDRELTEQAVDHAYGRAWRHWSEIAVDPQPEGWLRTAGYDYALSPWQRRVLLDPWRGVRCGRRATANRPHQDAGTGRPPPPPDPDAGNPPAAAPTTATPPAGAPRTAPPPDGTPAATGSGPSAVSGNAPVSAAFPATAQTLAAADGGTTGDPAEDNGTAAGHAADRPADTDRVRTRLPRSPTDAVGATPGGTNGRPGTPPPDEMSPGGGRGAAHRPEEAARRASAARRTTSETAARVAVEAPSAAPSDPGTNRRHRPSRPRRPRRRPSRRAGCSPLDCPGGEHRPRAG</sequence>
<feature type="region of interest" description="Disordered" evidence="1">
    <location>
        <begin position="92"/>
        <end position="318"/>
    </location>
</feature>
<dbReference type="InterPro" id="IPR013325">
    <property type="entry name" value="RNA_pol_sigma_r2"/>
</dbReference>
<gene>
    <name evidence="2" type="ORF">AQ490_08865</name>
</gene>
<feature type="compositionally biased region" description="Low complexity" evidence="1">
    <location>
        <begin position="115"/>
        <end position="135"/>
    </location>
</feature>
<feature type="compositionally biased region" description="Basic residues" evidence="1">
    <location>
        <begin position="282"/>
        <end position="299"/>
    </location>
</feature>
<dbReference type="EMBL" id="LLZU01000038">
    <property type="protein sequence ID" value="KRV46882.1"/>
    <property type="molecule type" value="Genomic_DNA"/>
</dbReference>
<dbReference type="GO" id="GO:0003700">
    <property type="term" value="F:DNA-binding transcription factor activity"/>
    <property type="evidence" value="ECO:0007669"/>
    <property type="project" value="InterPro"/>
</dbReference>
<evidence type="ECO:0000256" key="1">
    <source>
        <dbReference type="SAM" id="MobiDB-lite"/>
    </source>
</evidence>
<feature type="compositionally biased region" description="Basic and acidic residues" evidence="1">
    <location>
        <begin position="193"/>
        <end position="204"/>
    </location>
</feature>
<evidence type="ECO:0008006" key="4">
    <source>
        <dbReference type="Google" id="ProtNLM"/>
    </source>
</evidence>
<name>A0A0T6LLZ2_WENVI</name>
<protein>
    <recommendedName>
        <fullName evidence="4">RNA polymerase sigma-70 region 2 domain-containing protein</fullName>
    </recommendedName>
</protein>
<organism evidence="2 3">
    <name type="scientific">Wenjunlia vitaminophila</name>
    <name type="common">Streptomyces vitaminophilus</name>
    <dbReference type="NCBI Taxonomy" id="76728"/>
    <lineage>
        <taxon>Bacteria</taxon>
        <taxon>Bacillati</taxon>
        <taxon>Actinomycetota</taxon>
        <taxon>Actinomycetes</taxon>
        <taxon>Kitasatosporales</taxon>
        <taxon>Streptomycetaceae</taxon>
        <taxon>Wenjunlia</taxon>
    </lineage>
</organism>
<feature type="compositionally biased region" description="Low complexity" evidence="1">
    <location>
        <begin position="162"/>
        <end position="176"/>
    </location>
</feature>
<dbReference type="GO" id="GO:0006352">
    <property type="term" value="P:DNA-templated transcription initiation"/>
    <property type="evidence" value="ECO:0007669"/>
    <property type="project" value="InterPro"/>
</dbReference>
<dbReference type="OrthoDB" id="3869980at2"/>
<dbReference type="STRING" id="76728.AQ490_08865"/>
<dbReference type="AlphaFoldDB" id="A0A0T6LLZ2"/>